<evidence type="ECO:0000313" key="2">
    <source>
        <dbReference type="EMBL" id="KAG1791338.1"/>
    </source>
</evidence>
<dbReference type="Proteomes" id="UP000719766">
    <property type="component" value="Unassembled WGS sequence"/>
</dbReference>
<accession>A0A9P7DG18</accession>
<keyword evidence="1" id="KW-0812">Transmembrane</keyword>
<dbReference type="AlphaFoldDB" id="A0A9P7DG18"/>
<dbReference type="GeneID" id="64594108"/>
<proteinExistence type="predicted"/>
<keyword evidence="1" id="KW-1133">Transmembrane helix</keyword>
<protein>
    <submittedName>
        <fullName evidence="2">Uncharacterized protein</fullName>
    </submittedName>
</protein>
<reference evidence="2" key="1">
    <citation type="journal article" date="2020" name="New Phytol.">
        <title>Comparative genomics reveals dynamic genome evolution in host specialist ectomycorrhizal fungi.</title>
        <authorList>
            <person name="Lofgren L.A."/>
            <person name="Nguyen N.H."/>
            <person name="Vilgalys R."/>
            <person name="Ruytinx J."/>
            <person name="Liao H.L."/>
            <person name="Branco S."/>
            <person name="Kuo A."/>
            <person name="LaButti K."/>
            <person name="Lipzen A."/>
            <person name="Andreopoulos W."/>
            <person name="Pangilinan J."/>
            <person name="Riley R."/>
            <person name="Hundley H."/>
            <person name="Na H."/>
            <person name="Barry K."/>
            <person name="Grigoriev I.V."/>
            <person name="Stajich J.E."/>
            <person name="Kennedy P.G."/>
        </authorList>
    </citation>
    <scope>NUCLEOTIDE SEQUENCE</scope>
    <source>
        <strain evidence="2">S12</strain>
    </source>
</reference>
<dbReference type="RefSeq" id="XP_041158183.1">
    <property type="nucleotide sequence ID" value="XM_041300344.1"/>
</dbReference>
<feature type="transmembrane region" description="Helical" evidence="1">
    <location>
        <begin position="50"/>
        <end position="69"/>
    </location>
</feature>
<comment type="caution">
    <text evidence="2">The sequence shown here is derived from an EMBL/GenBank/DDBJ whole genome shotgun (WGS) entry which is preliminary data.</text>
</comment>
<dbReference type="OrthoDB" id="10364813at2759"/>
<evidence type="ECO:0000313" key="3">
    <source>
        <dbReference type="Proteomes" id="UP000719766"/>
    </source>
</evidence>
<name>A0A9P7DG18_9AGAM</name>
<sequence length="157" mass="17347">MPSLGLPTASLSYSGCVVNDILDRDFDCKVVLRSVLFGSLLAADPPADEALDILAFFVFSCSIPFAWVAKMTQFNWGMMLNVAIARYRAGKWFACNFFVLGTCADAVSPRNKKDDEKAGVRQVVMAQRWSALFCAGLDIDYDYYIKLASLAGWTCVQ</sequence>
<dbReference type="EMBL" id="JABBWE010000043">
    <property type="protein sequence ID" value="KAG1791338.1"/>
    <property type="molecule type" value="Genomic_DNA"/>
</dbReference>
<evidence type="ECO:0000256" key="1">
    <source>
        <dbReference type="SAM" id="Phobius"/>
    </source>
</evidence>
<gene>
    <name evidence="2" type="ORF">HD556DRAFT_1309928</name>
</gene>
<keyword evidence="1" id="KW-0472">Membrane</keyword>
<keyword evidence="3" id="KW-1185">Reference proteome</keyword>
<organism evidence="2 3">
    <name type="scientific">Suillus plorans</name>
    <dbReference type="NCBI Taxonomy" id="116603"/>
    <lineage>
        <taxon>Eukaryota</taxon>
        <taxon>Fungi</taxon>
        <taxon>Dikarya</taxon>
        <taxon>Basidiomycota</taxon>
        <taxon>Agaricomycotina</taxon>
        <taxon>Agaricomycetes</taxon>
        <taxon>Agaricomycetidae</taxon>
        <taxon>Boletales</taxon>
        <taxon>Suillineae</taxon>
        <taxon>Suillaceae</taxon>
        <taxon>Suillus</taxon>
    </lineage>
</organism>